<comment type="caution">
    <text evidence="2">The sequence shown here is derived from an EMBL/GenBank/DDBJ whole genome shotgun (WGS) entry which is preliminary data.</text>
</comment>
<dbReference type="Gene3D" id="1.20.5.370">
    <property type="match status" value="1"/>
</dbReference>
<feature type="region of interest" description="Disordered" evidence="1">
    <location>
        <begin position="285"/>
        <end position="316"/>
    </location>
</feature>
<sequence length="316" mass="34991">MSRTIKKVPPTSTPTPGYAYQHEGDLGKVKEDDKKDVEDALCNKSRGDVSLHVTACTSDTTPYFELAVKRTINENSSSSSLIGGANSFVKSIFKCELRLGKLGGGEFMGRVAEAYGRMEGRLGEMERDRERIEGVRKEAEEVTSRISSHLQTREDSLLSNFVRLLNHKKAEIDELKRKVKEGGGRGGKEGEKGSEDETNKVEKKEVKKKKQSMEDKQLAYVESDKSDQQLKSMTRWAPSPSKQSRAPLPQAQGNGGKGNIRINRGGGRNALEVHGGSFSAVERMITTQNAKDESGVKRRKIKDPMLDEDSSDEEIL</sequence>
<dbReference type="OrthoDB" id="10633006at2759"/>
<dbReference type="Proteomes" id="UP001165082">
    <property type="component" value="Unassembled WGS sequence"/>
</dbReference>
<protein>
    <submittedName>
        <fullName evidence="2">Uncharacterized protein</fullName>
    </submittedName>
</protein>
<evidence type="ECO:0000313" key="2">
    <source>
        <dbReference type="EMBL" id="GMH54113.1"/>
    </source>
</evidence>
<dbReference type="InterPro" id="IPR014751">
    <property type="entry name" value="XRCC4-like_C"/>
</dbReference>
<keyword evidence="3" id="KW-1185">Reference proteome</keyword>
<dbReference type="SUPFAM" id="SSF58022">
    <property type="entry name" value="XRCC4, C-terminal oligomerization domain"/>
    <property type="match status" value="1"/>
</dbReference>
<feature type="region of interest" description="Disordered" evidence="1">
    <location>
        <begin position="1"/>
        <end position="32"/>
    </location>
</feature>
<evidence type="ECO:0000256" key="1">
    <source>
        <dbReference type="SAM" id="MobiDB-lite"/>
    </source>
</evidence>
<feature type="compositionally biased region" description="Gly residues" evidence="1">
    <location>
        <begin position="253"/>
        <end position="268"/>
    </location>
</feature>
<accession>A0A9W6ZN98</accession>
<evidence type="ECO:0000313" key="3">
    <source>
        <dbReference type="Proteomes" id="UP001165082"/>
    </source>
</evidence>
<gene>
    <name evidence="2" type="ORF">TrRE_jg10793</name>
</gene>
<feature type="compositionally biased region" description="Acidic residues" evidence="1">
    <location>
        <begin position="306"/>
        <end position="316"/>
    </location>
</feature>
<proteinExistence type="predicted"/>
<feature type="compositionally biased region" description="Basic and acidic residues" evidence="1">
    <location>
        <begin position="22"/>
        <end position="32"/>
    </location>
</feature>
<organism evidence="2 3">
    <name type="scientific">Triparma retinervis</name>
    <dbReference type="NCBI Taxonomy" id="2557542"/>
    <lineage>
        <taxon>Eukaryota</taxon>
        <taxon>Sar</taxon>
        <taxon>Stramenopiles</taxon>
        <taxon>Ochrophyta</taxon>
        <taxon>Bolidophyceae</taxon>
        <taxon>Parmales</taxon>
        <taxon>Triparmaceae</taxon>
        <taxon>Triparma</taxon>
    </lineage>
</organism>
<dbReference type="AlphaFoldDB" id="A0A9W6ZN98"/>
<dbReference type="EMBL" id="BRXZ01000796">
    <property type="protein sequence ID" value="GMH54113.1"/>
    <property type="molecule type" value="Genomic_DNA"/>
</dbReference>
<reference evidence="2" key="1">
    <citation type="submission" date="2022-07" db="EMBL/GenBank/DDBJ databases">
        <title>Genome analysis of Parmales, a sister group of diatoms, reveals the evolutionary specialization of diatoms from phago-mixotrophs to photoautotrophs.</title>
        <authorList>
            <person name="Ban H."/>
            <person name="Sato S."/>
            <person name="Yoshikawa S."/>
            <person name="Kazumasa Y."/>
            <person name="Nakamura Y."/>
            <person name="Ichinomiya M."/>
            <person name="Saitoh K."/>
            <person name="Sato N."/>
            <person name="Blanc-Mathieu R."/>
            <person name="Endo H."/>
            <person name="Kuwata A."/>
            <person name="Ogata H."/>
        </authorList>
    </citation>
    <scope>NUCLEOTIDE SEQUENCE</scope>
</reference>
<feature type="compositionally biased region" description="Basic and acidic residues" evidence="1">
    <location>
        <begin position="176"/>
        <end position="228"/>
    </location>
</feature>
<name>A0A9W6ZN98_9STRA</name>
<feature type="region of interest" description="Disordered" evidence="1">
    <location>
        <begin position="176"/>
        <end position="271"/>
    </location>
</feature>